<keyword evidence="1" id="KW-0378">Hydrolase</keyword>
<keyword evidence="3" id="KW-0862">Zinc</keyword>
<dbReference type="GO" id="GO:0008270">
    <property type="term" value="F:zinc ion binding"/>
    <property type="evidence" value="ECO:0007669"/>
    <property type="project" value="UniProtKB-KW"/>
</dbReference>
<evidence type="ECO:0000313" key="7">
    <source>
        <dbReference type="EMBL" id="ACX94968.1"/>
    </source>
</evidence>
<evidence type="ECO:0000259" key="5">
    <source>
        <dbReference type="PROSITE" id="PS51192"/>
    </source>
</evidence>
<dbReference type="InterPro" id="IPR038718">
    <property type="entry name" value="SNF2-like_sf"/>
</dbReference>
<dbReference type="InterPro" id="IPR007527">
    <property type="entry name" value="Znf_SWIM"/>
</dbReference>
<keyword evidence="2" id="KW-0347">Helicase</keyword>
<feature type="domain" description="Helicase C-terminal" evidence="6">
    <location>
        <begin position="917"/>
        <end position="1067"/>
    </location>
</feature>
<dbReference type="InterPro" id="IPR014001">
    <property type="entry name" value="Helicase_ATP-bd"/>
</dbReference>
<keyword evidence="8" id="KW-1185">Reference proteome</keyword>
<dbReference type="Pfam" id="PF00271">
    <property type="entry name" value="Helicase_C"/>
    <property type="match status" value="1"/>
</dbReference>
<dbReference type="eggNOG" id="COG0553">
    <property type="taxonomic scope" value="Bacteria"/>
</dbReference>
<protein>
    <submittedName>
        <fullName evidence="7">SNF2-related protein</fullName>
    </submittedName>
</protein>
<evidence type="ECO:0000313" key="8">
    <source>
        <dbReference type="Proteomes" id="UP000009102"/>
    </source>
</evidence>
<dbReference type="PROSITE" id="PS51192">
    <property type="entry name" value="HELICASE_ATP_BIND_1"/>
    <property type="match status" value="1"/>
</dbReference>
<dbReference type="SMART" id="SM00490">
    <property type="entry name" value="HELICc"/>
    <property type="match status" value="1"/>
</dbReference>
<dbReference type="InterPro" id="IPR000330">
    <property type="entry name" value="SNF2_N"/>
</dbReference>
<evidence type="ECO:0000259" key="6">
    <source>
        <dbReference type="PROSITE" id="PS51194"/>
    </source>
</evidence>
<dbReference type="SUPFAM" id="SSF52540">
    <property type="entry name" value="P-loop containing nucleoside triphosphate hydrolases"/>
    <property type="match status" value="2"/>
</dbReference>
<feature type="domain" description="SWIM-type" evidence="4">
    <location>
        <begin position="56"/>
        <end position="95"/>
    </location>
</feature>
<proteinExistence type="predicted"/>
<name>D0KWH1_HALNC</name>
<dbReference type="KEGG" id="hna:Hneap_0104"/>
<keyword evidence="2" id="KW-0547">Nucleotide-binding</keyword>
<dbReference type="PANTHER" id="PTHR10799">
    <property type="entry name" value="SNF2/RAD54 HELICASE FAMILY"/>
    <property type="match status" value="1"/>
</dbReference>
<evidence type="ECO:0000256" key="1">
    <source>
        <dbReference type="ARBA" id="ARBA00022801"/>
    </source>
</evidence>
<dbReference type="Gene3D" id="3.40.50.300">
    <property type="entry name" value="P-loop containing nucleotide triphosphate hydrolases"/>
    <property type="match status" value="1"/>
</dbReference>
<reference evidence="7 8" key="1">
    <citation type="submission" date="2009-10" db="EMBL/GenBank/DDBJ databases">
        <title>Complete sequence of Halothiobacillus neapolitanus c2.</title>
        <authorList>
            <consortium name="US DOE Joint Genome Institute"/>
            <person name="Lucas S."/>
            <person name="Copeland A."/>
            <person name="Lapidus A."/>
            <person name="Glavina del Rio T."/>
            <person name="Tice H."/>
            <person name="Bruce D."/>
            <person name="Goodwin L."/>
            <person name="Pitluck S."/>
            <person name="Davenport K."/>
            <person name="Brettin T."/>
            <person name="Detter J.C."/>
            <person name="Han C."/>
            <person name="Tapia R."/>
            <person name="Larimer F."/>
            <person name="Land M."/>
            <person name="Hauser L."/>
            <person name="Kyrpides N."/>
            <person name="Mikhailova N."/>
            <person name="Kerfeld C."/>
            <person name="Cannon G."/>
            <person name="Heinhort S."/>
        </authorList>
    </citation>
    <scope>NUCLEOTIDE SEQUENCE [LARGE SCALE GENOMIC DNA]</scope>
    <source>
        <strain evidence="8">ATCC 23641 / c2</strain>
    </source>
</reference>
<dbReference type="OrthoDB" id="9772064at2"/>
<dbReference type="HOGENOM" id="CLU_000315_21_0_6"/>
<dbReference type="InterPro" id="IPR027417">
    <property type="entry name" value="P-loop_NTPase"/>
</dbReference>
<keyword evidence="3" id="KW-0863">Zinc-finger</keyword>
<keyword evidence="3" id="KW-0479">Metal-binding</keyword>
<dbReference type="RefSeq" id="WP_012823004.1">
    <property type="nucleotide sequence ID" value="NC_013422.1"/>
</dbReference>
<dbReference type="InterPro" id="IPR049730">
    <property type="entry name" value="SNF2/RAD54-like_C"/>
</dbReference>
<dbReference type="PROSITE" id="PS50966">
    <property type="entry name" value="ZF_SWIM"/>
    <property type="match status" value="1"/>
</dbReference>
<dbReference type="EMBL" id="CP001801">
    <property type="protein sequence ID" value="ACX94968.1"/>
    <property type="molecule type" value="Genomic_DNA"/>
</dbReference>
<dbReference type="PROSITE" id="PS51194">
    <property type="entry name" value="HELICASE_CTER"/>
    <property type="match status" value="1"/>
</dbReference>
<evidence type="ECO:0000256" key="3">
    <source>
        <dbReference type="PROSITE-ProRule" id="PRU00325"/>
    </source>
</evidence>
<keyword evidence="2" id="KW-0067">ATP-binding</keyword>
<dbReference type="Gene3D" id="3.40.50.10810">
    <property type="entry name" value="Tandem AAA-ATPase domain"/>
    <property type="match status" value="1"/>
</dbReference>
<dbReference type="SMART" id="SM00487">
    <property type="entry name" value="DEXDc"/>
    <property type="match status" value="1"/>
</dbReference>
<evidence type="ECO:0000259" key="4">
    <source>
        <dbReference type="PROSITE" id="PS50966"/>
    </source>
</evidence>
<dbReference type="Pfam" id="PF00176">
    <property type="entry name" value="SNF2-rel_dom"/>
    <property type="match status" value="1"/>
</dbReference>
<evidence type="ECO:0000256" key="2">
    <source>
        <dbReference type="ARBA" id="ARBA00022806"/>
    </source>
</evidence>
<dbReference type="CDD" id="cd18012">
    <property type="entry name" value="DEXQc_arch_SWI2_SNF2"/>
    <property type="match status" value="1"/>
</dbReference>
<dbReference type="Proteomes" id="UP000009102">
    <property type="component" value="Chromosome"/>
</dbReference>
<dbReference type="CDD" id="cd18793">
    <property type="entry name" value="SF2_C_SNF"/>
    <property type="match status" value="1"/>
</dbReference>
<dbReference type="eggNOG" id="COG4715">
    <property type="taxonomic scope" value="Bacteria"/>
</dbReference>
<dbReference type="STRING" id="555778.Hneap_0104"/>
<accession>D0KWH1</accession>
<sequence length="1086" mass="121676">MTRPIHLPFTLADITDYFGAHEIKKAEPYARHAVQLMHVENGYINAEVQGTVRTPYDVHINFYHDTDGKVFFDAECSCPVGYQCKHAAATLIAALNNHQHTIPGVSAQTLAWLDQWRQSTTNAAKAMKEMLVYLLKPPSGRELLAKVYLNKVRVGKEGPILESAKTWYNIDGALRKPPRFVQQVDRSILHLINDQPFGFGYNGFSLENDLGEMALDLMCDTGRLYIERNHTPLKRGADRAARLQWRREGDTLHPELVAEPEAKLFALSAFWYLDAHTGEVGRLSTAEDPSKIKHLLSIPPVTEQALPLVATVLAESAPDLAPPIQSEATATAIDIAPTPVLSLHTLAARRINPYRSYDRKIDGFDVAEFAFDYDGVRVGLDDCSGLSQDARGHWVFIKRQADDEARWARQLRKHGLTRIPANVLDDARALYGLENEAAWVEFMTEALPKLRAAGWLVEIPDDFRHVWHEPQGWDATVNEEGAGWFDLDLGVLIDGQRLSLTPMLSELFAREPRWLDSSYIDEQPDDASVILHSHENLRIRVEAGRIKTIVRQLIDLFDRPQGDSLRLHTLDATRLETLPEDMRPNESIHALEVARRIRSAGAAVAVEAPEGLGIELRGYQREGLGWLSHLRTLGVGGILADDMGLGKTAQTLAFLLREKQQGRLGHPALIVLPTSLIFNWRHEAKHITPALRVLTLHGANRSALFDQISKHDIVLSTYPLVWRDIEALEQHTWSQLILDEAQTVKNASSQAAQAIRRIKSEHRLSLTGTPMENHLGELWAQFDFLLPGFLGDKTAFTRAFRTPIEKHGDTIRRDLLARRLRPFLLRRRKEDVAAELPPKTSIIRSVSLEGAQRDLYETVRSAMDEKVRQSIDSMGLARSHIVILDALLKLRQVCCDPRLLPSSKTGQSAKRPTQSAKLDLLLTMLPELVDEGRRILVFSQFTSMLALISEALTKAKLAHSMLTGETRDRETVVRQFQNGDTPVFLISLKAGGVGLNLTAADTVIHYDPWWNPAAEDQATDRAHRIGQTRQVFVYKLVTEGSIEEKILALQDKKAKLAEGVLSGDGSAFTKFSEVDIQALMAPLPRD</sequence>
<organism evidence="7 8">
    <name type="scientific">Halothiobacillus neapolitanus (strain ATCC 23641 / DSM 15147 / CIP 104769 / NCIMB 8539 / c2)</name>
    <name type="common">Thiobacillus neapolitanus</name>
    <dbReference type="NCBI Taxonomy" id="555778"/>
    <lineage>
        <taxon>Bacteria</taxon>
        <taxon>Pseudomonadati</taxon>
        <taxon>Pseudomonadota</taxon>
        <taxon>Gammaproteobacteria</taxon>
        <taxon>Chromatiales</taxon>
        <taxon>Halothiobacillaceae</taxon>
        <taxon>Halothiobacillus</taxon>
    </lineage>
</organism>
<gene>
    <name evidence="7" type="ordered locus">Hneap_0104</name>
</gene>
<dbReference type="GO" id="GO:0016787">
    <property type="term" value="F:hydrolase activity"/>
    <property type="evidence" value="ECO:0007669"/>
    <property type="project" value="UniProtKB-KW"/>
</dbReference>
<dbReference type="InterPro" id="IPR001650">
    <property type="entry name" value="Helicase_C-like"/>
</dbReference>
<feature type="domain" description="Helicase ATP-binding" evidence="5">
    <location>
        <begin position="628"/>
        <end position="788"/>
    </location>
</feature>
<dbReference type="AlphaFoldDB" id="D0KWH1"/>
<dbReference type="GO" id="GO:0005524">
    <property type="term" value="F:ATP binding"/>
    <property type="evidence" value="ECO:0007669"/>
    <property type="project" value="InterPro"/>
</dbReference>
<dbReference type="Pfam" id="PF04434">
    <property type="entry name" value="SWIM"/>
    <property type="match status" value="1"/>
</dbReference>
<dbReference type="GO" id="GO:0004386">
    <property type="term" value="F:helicase activity"/>
    <property type="evidence" value="ECO:0007669"/>
    <property type="project" value="UniProtKB-KW"/>
</dbReference>